<protein>
    <submittedName>
        <fullName evidence="1">DUF2924 domain-containing protein</fullName>
    </submittedName>
</protein>
<evidence type="ECO:0000313" key="2">
    <source>
        <dbReference type="Proteomes" id="UP000467322"/>
    </source>
</evidence>
<dbReference type="AlphaFoldDB" id="A0A845LU80"/>
<proteinExistence type="predicted"/>
<gene>
    <name evidence="1" type="ORF">GQE99_00030</name>
</gene>
<dbReference type="EMBL" id="WTUX01000001">
    <property type="protein sequence ID" value="MZR11420.1"/>
    <property type="molecule type" value="Genomic_DNA"/>
</dbReference>
<name>A0A845LU80_9RHOB</name>
<evidence type="ECO:0000313" key="1">
    <source>
        <dbReference type="EMBL" id="MZR11420.1"/>
    </source>
</evidence>
<keyword evidence="2" id="KW-1185">Reference proteome</keyword>
<organism evidence="1 2">
    <name type="scientific">Maritimibacter harenae</name>
    <dbReference type="NCBI Taxonomy" id="2606218"/>
    <lineage>
        <taxon>Bacteria</taxon>
        <taxon>Pseudomonadati</taxon>
        <taxon>Pseudomonadota</taxon>
        <taxon>Alphaproteobacteria</taxon>
        <taxon>Rhodobacterales</taxon>
        <taxon>Roseobacteraceae</taxon>
        <taxon>Maritimibacter</taxon>
    </lineage>
</organism>
<dbReference type="RefSeq" id="WP_161349544.1">
    <property type="nucleotide sequence ID" value="NZ_WTUX01000001.1"/>
</dbReference>
<sequence length="136" mass="14717">MICIDDLEAMDRAALVAAWSNVFDTPAPKGMGQTFLRRFLAYELQAGRSGGLSKKVQAALGADVATAKAKPSSPGLKPGGRLMREWNGVTHIVDVAEDGFIWNGQTWRSLSVIAREITGAHWSGPRFFGLKTKARS</sequence>
<reference evidence="1 2" key="1">
    <citation type="submission" date="2019-12" db="EMBL/GenBank/DDBJ databases">
        <title>Maritimibacter sp. nov. sp. isolated from sea sand.</title>
        <authorList>
            <person name="Kim J."/>
            <person name="Jeong S.E."/>
            <person name="Jung H.S."/>
            <person name="Jeon C.O."/>
        </authorList>
    </citation>
    <scope>NUCLEOTIDE SEQUENCE [LARGE SCALE GENOMIC DNA]</scope>
    <source>
        <strain evidence="1 2">DP07</strain>
    </source>
</reference>
<dbReference type="Proteomes" id="UP000467322">
    <property type="component" value="Unassembled WGS sequence"/>
</dbReference>
<dbReference type="Pfam" id="PF11149">
    <property type="entry name" value="DUF2924"/>
    <property type="match status" value="1"/>
</dbReference>
<comment type="caution">
    <text evidence="1">The sequence shown here is derived from an EMBL/GenBank/DDBJ whole genome shotgun (WGS) entry which is preliminary data.</text>
</comment>
<dbReference type="InterPro" id="IPR021322">
    <property type="entry name" value="DUF2924"/>
</dbReference>
<accession>A0A845LU80</accession>